<reference evidence="1" key="1">
    <citation type="submission" date="2022-05" db="EMBL/GenBank/DDBJ databases">
        <title>Novel bacterial taxa in a minimal lignocellulolytic consortium and its capacity to transform plastics disclosed by genome-resolved metagenomics.</title>
        <authorList>
            <person name="Rodriguez C.A.D."/>
            <person name="Diaz-Garcia L."/>
            <person name="Herrera K."/>
            <person name="Tarazona N.A."/>
            <person name="Sproer C."/>
            <person name="Overmann J."/>
            <person name="Jimenez D.J."/>
        </authorList>
    </citation>
    <scope>NUCLEOTIDE SEQUENCE</scope>
    <source>
        <strain evidence="1">MAG5</strain>
    </source>
</reference>
<accession>A0A9J6ZEW9</accession>
<evidence type="ECO:0000313" key="1">
    <source>
        <dbReference type="EMBL" id="URN94337.1"/>
    </source>
</evidence>
<dbReference type="KEGG" id="plig:NAG76_21355"/>
<name>A0A9J6ZEW9_9BACL</name>
<proteinExistence type="predicted"/>
<gene>
    <name evidence="1" type="ORF">NAG76_21355</name>
</gene>
<dbReference type="EMBL" id="CP097899">
    <property type="protein sequence ID" value="URN94337.1"/>
    <property type="molecule type" value="Genomic_DNA"/>
</dbReference>
<dbReference type="AlphaFoldDB" id="A0A9J6ZEW9"/>
<dbReference type="Proteomes" id="UP001056756">
    <property type="component" value="Chromosome"/>
</dbReference>
<sequence>MDKQKFIIALLALNLIVMIFFGSSLGKKLSNYETQTNDRMNSIQNSMISLENNIVGVSNELRNQADKIALVDYTLLDVDPIQKKALVELMVTLKEVSPLAEISISYSAQDDDRSKEVALVEQSGLIYGTKLEMSLDQNYRFDVWEKSAATVQKKLNVSEQQLLLFDDMYENRVSIHSSGTSTSQDRMELDYSFSIRDLGFTGMEMEKVLFQVWKDNKQLDEIDVTKQVEQHSGNYDQIEAKYKVSLAAGVIDPSVTLEQFAIDNEYEPEQAKPNGNLQYSYKHLIVFAEDYPELIIDEEFTKQVSFKLIIKFKDGYIYSY</sequence>
<protein>
    <submittedName>
        <fullName evidence="1">Uncharacterized protein</fullName>
    </submittedName>
</protein>
<evidence type="ECO:0000313" key="2">
    <source>
        <dbReference type="Proteomes" id="UP001056756"/>
    </source>
</evidence>
<organism evidence="1 2">
    <name type="scientific">Candidatus Pristimantibacillus lignocellulolyticus</name>
    <dbReference type="NCBI Taxonomy" id="2994561"/>
    <lineage>
        <taxon>Bacteria</taxon>
        <taxon>Bacillati</taxon>
        <taxon>Bacillota</taxon>
        <taxon>Bacilli</taxon>
        <taxon>Bacillales</taxon>
        <taxon>Paenibacillaceae</taxon>
        <taxon>Candidatus Pristimantibacillus</taxon>
    </lineage>
</organism>